<dbReference type="AlphaFoldDB" id="A0A6A6U4L5"/>
<dbReference type="CDD" id="cd14688">
    <property type="entry name" value="bZIP_YAP"/>
    <property type="match status" value="1"/>
</dbReference>
<feature type="compositionally biased region" description="Polar residues" evidence="1">
    <location>
        <begin position="30"/>
        <end position="41"/>
    </location>
</feature>
<gene>
    <name evidence="2" type="ORF">BT63DRAFT_481035</name>
</gene>
<feature type="region of interest" description="Disordered" evidence="1">
    <location>
        <begin position="1"/>
        <end position="62"/>
    </location>
</feature>
<dbReference type="OrthoDB" id="4161589at2759"/>
<dbReference type="Gene3D" id="1.20.5.170">
    <property type="match status" value="1"/>
</dbReference>
<protein>
    <recommendedName>
        <fullName evidence="4">BZIP domain-containing protein</fullName>
    </recommendedName>
</protein>
<dbReference type="Pfam" id="PF11905">
    <property type="entry name" value="DUF3425"/>
    <property type="match status" value="1"/>
</dbReference>
<evidence type="ECO:0000313" key="2">
    <source>
        <dbReference type="EMBL" id="KAF2666521.1"/>
    </source>
</evidence>
<feature type="compositionally biased region" description="Polar residues" evidence="1">
    <location>
        <begin position="198"/>
        <end position="207"/>
    </location>
</feature>
<reference evidence="2" key="1">
    <citation type="journal article" date="2020" name="Stud. Mycol.">
        <title>101 Dothideomycetes genomes: a test case for predicting lifestyles and emergence of pathogens.</title>
        <authorList>
            <person name="Haridas S."/>
            <person name="Albert R."/>
            <person name="Binder M."/>
            <person name="Bloem J."/>
            <person name="Labutti K."/>
            <person name="Salamov A."/>
            <person name="Andreopoulos B."/>
            <person name="Baker S."/>
            <person name="Barry K."/>
            <person name="Bills G."/>
            <person name="Bluhm B."/>
            <person name="Cannon C."/>
            <person name="Castanera R."/>
            <person name="Culley D."/>
            <person name="Daum C."/>
            <person name="Ezra D."/>
            <person name="Gonzalez J."/>
            <person name="Henrissat B."/>
            <person name="Kuo A."/>
            <person name="Liang C."/>
            <person name="Lipzen A."/>
            <person name="Lutzoni F."/>
            <person name="Magnuson J."/>
            <person name="Mondo S."/>
            <person name="Nolan M."/>
            <person name="Ohm R."/>
            <person name="Pangilinan J."/>
            <person name="Park H.-J."/>
            <person name="Ramirez L."/>
            <person name="Alfaro M."/>
            <person name="Sun H."/>
            <person name="Tritt A."/>
            <person name="Yoshinaga Y."/>
            <person name="Zwiers L.-H."/>
            <person name="Turgeon B."/>
            <person name="Goodwin S."/>
            <person name="Spatafora J."/>
            <person name="Crous P."/>
            <person name="Grigoriev I."/>
        </authorList>
    </citation>
    <scope>NUCLEOTIDE SEQUENCE</scope>
    <source>
        <strain evidence="2">CBS 115976</strain>
    </source>
</reference>
<dbReference type="Proteomes" id="UP000799302">
    <property type="component" value="Unassembled WGS sequence"/>
</dbReference>
<evidence type="ECO:0000313" key="3">
    <source>
        <dbReference type="Proteomes" id="UP000799302"/>
    </source>
</evidence>
<feature type="compositionally biased region" description="Basic and acidic residues" evidence="1">
    <location>
        <begin position="43"/>
        <end position="62"/>
    </location>
</feature>
<organism evidence="2 3">
    <name type="scientific">Microthyrium microscopicum</name>
    <dbReference type="NCBI Taxonomy" id="703497"/>
    <lineage>
        <taxon>Eukaryota</taxon>
        <taxon>Fungi</taxon>
        <taxon>Dikarya</taxon>
        <taxon>Ascomycota</taxon>
        <taxon>Pezizomycotina</taxon>
        <taxon>Dothideomycetes</taxon>
        <taxon>Dothideomycetes incertae sedis</taxon>
        <taxon>Microthyriales</taxon>
        <taxon>Microthyriaceae</taxon>
        <taxon>Microthyrium</taxon>
    </lineage>
</organism>
<keyword evidence="3" id="KW-1185">Reference proteome</keyword>
<dbReference type="PANTHER" id="PTHR37012">
    <property type="entry name" value="B-ZIP TRANSCRIPTION FACTOR (EUROFUNG)-RELATED"/>
    <property type="match status" value="1"/>
</dbReference>
<sequence length="483" mass="53205">MEEDSPADAPSPTVSNTNPRGAGAKKRGGTISSRSVASLTPEQLEKKRRNDREAQRAIRERTKHQIDRLNDKIREYELSQPYQELQAVIRQKEIIQAENEELKRKMLQASNLLNPQSGASLTSLSGLDALVSASERATPGNGGPSATLPPMQGPPYIPASIPAIQSPLAQASSPGTQTTRSYGGTPPATAAVPGRSWVSPSPSNFVDQSPRPGLGGEAYQPGDERHSVGFVIDNTNTKFVRVPYNTRQTPPTSSPGAIPPVYTILPRVTESCALDVLLLDYLVKSQRLAAEGVSPSELAGPVHSTFNSLANPKSTFNAHPLSKFFTDILQTFPDISRVPEQVAVTYVMHTVMRWQIHPTRENYELLPSYSVPPASSIIVPHPAWMDHLPWPRLRDATIMQVPSVPFDVFFVPYTTTFSINWPYSDDMCLAYDTSVPVGPGGEQPLIVSPLFEAHIRELNNWSLGPAFREEFPLWERFVRIRED</sequence>
<dbReference type="PANTHER" id="PTHR37012:SF2">
    <property type="entry name" value="BZIP DOMAIN-CONTAINING PROTEIN-RELATED"/>
    <property type="match status" value="1"/>
</dbReference>
<feature type="compositionally biased region" description="Polar residues" evidence="1">
    <location>
        <begin position="167"/>
        <end position="182"/>
    </location>
</feature>
<feature type="region of interest" description="Disordered" evidence="1">
    <location>
        <begin position="134"/>
        <end position="211"/>
    </location>
</feature>
<proteinExistence type="predicted"/>
<dbReference type="EMBL" id="MU004238">
    <property type="protein sequence ID" value="KAF2666521.1"/>
    <property type="molecule type" value="Genomic_DNA"/>
</dbReference>
<name>A0A6A6U4L5_9PEZI</name>
<dbReference type="InterPro" id="IPR021833">
    <property type="entry name" value="DUF3425"/>
</dbReference>
<accession>A0A6A6U4L5</accession>
<evidence type="ECO:0000256" key="1">
    <source>
        <dbReference type="SAM" id="MobiDB-lite"/>
    </source>
</evidence>
<evidence type="ECO:0008006" key="4">
    <source>
        <dbReference type="Google" id="ProtNLM"/>
    </source>
</evidence>